<evidence type="ECO:0000313" key="3">
    <source>
        <dbReference type="Proteomes" id="UP000599009"/>
    </source>
</evidence>
<dbReference type="Proteomes" id="UP000599009">
    <property type="component" value="Unassembled WGS sequence"/>
</dbReference>
<comment type="caution">
    <text evidence="2">The sequence shown here is derived from an EMBL/GenBank/DDBJ whole genome shotgun (WGS) entry which is preliminary data.</text>
</comment>
<gene>
    <name evidence="2" type="ORF">GCM10011394_10080</name>
</gene>
<evidence type="ECO:0000259" key="1">
    <source>
        <dbReference type="Pfam" id="PF13020"/>
    </source>
</evidence>
<evidence type="ECO:0000313" key="2">
    <source>
        <dbReference type="EMBL" id="GGK02961.1"/>
    </source>
</evidence>
<name>A0ABQ2EA26_9GAMM</name>
<proteinExistence type="predicted"/>
<protein>
    <recommendedName>
        <fullName evidence="1">Protein NO VEIN C-terminal domain-containing protein</fullName>
    </recommendedName>
</protein>
<feature type="domain" description="Protein NO VEIN C-terminal" evidence="1">
    <location>
        <begin position="165"/>
        <end position="261"/>
    </location>
</feature>
<dbReference type="RefSeq" id="WP_188726134.1">
    <property type="nucleotide sequence ID" value="NZ_BMME01000001.1"/>
</dbReference>
<dbReference type="EMBL" id="BMME01000001">
    <property type="protein sequence ID" value="GGK02961.1"/>
    <property type="molecule type" value="Genomic_DNA"/>
</dbReference>
<keyword evidence="3" id="KW-1185">Reference proteome</keyword>
<accession>A0ABQ2EA26</accession>
<dbReference type="Pfam" id="PF13020">
    <property type="entry name" value="NOV_C"/>
    <property type="match status" value="1"/>
</dbReference>
<reference evidence="3" key="1">
    <citation type="journal article" date="2019" name="Int. J. Syst. Evol. Microbiol.">
        <title>The Global Catalogue of Microorganisms (GCM) 10K type strain sequencing project: providing services to taxonomists for standard genome sequencing and annotation.</title>
        <authorList>
            <consortium name="The Broad Institute Genomics Platform"/>
            <consortium name="The Broad Institute Genome Sequencing Center for Infectious Disease"/>
            <person name="Wu L."/>
            <person name="Ma J."/>
        </authorList>
    </citation>
    <scope>NUCLEOTIDE SEQUENCE [LARGE SCALE GENOMIC DNA]</scope>
    <source>
        <strain evidence="3">CGMCC 1.8985</strain>
    </source>
</reference>
<dbReference type="InterPro" id="IPR024975">
    <property type="entry name" value="NOV_C"/>
</dbReference>
<sequence>MATGEDWSRLEVEACVADYLQMLALQLNGQNFNKTERIHALMQRLEGRSKASVEYKFRNVSAVMRELGWPTVNGYKALQNYQLLLLEVVESQLQTNPPLQIAAEHAVQQPAIAIAPPSLDQAWVLPPKPSKLKDDPPREYAPRFSPARRDYLAQEARNRSLGKAGELFVLELESQRLHAAGKKTLADRIEHVAATQGDGLGFDVLSFEEDGRERLIEVKTTSFDELTPFFVSRNELARSGTDAPSYHLYRIFNFRNRARIFSLTGEISDHCRLDPISFWAELAN</sequence>
<organism evidence="2 3">
    <name type="scientific">Luteimonas terricola</name>
    <dbReference type="NCBI Taxonomy" id="645597"/>
    <lineage>
        <taxon>Bacteria</taxon>
        <taxon>Pseudomonadati</taxon>
        <taxon>Pseudomonadota</taxon>
        <taxon>Gammaproteobacteria</taxon>
        <taxon>Lysobacterales</taxon>
        <taxon>Lysobacteraceae</taxon>
        <taxon>Luteimonas</taxon>
    </lineage>
</organism>